<proteinExistence type="predicted"/>
<reference evidence="1" key="2">
    <citation type="submission" date="2015-03" db="EMBL/GenBank/DDBJ databases">
        <authorList>
            <person name="Chow C.-E.T."/>
            <person name="Winget D.M."/>
            <person name="White R.A.III."/>
            <person name="Hallam S.J."/>
            <person name="Suttle C.A."/>
        </authorList>
    </citation>
    <scope>NUCLEOTIDE SEQUENCE</scope>
    <source>
        <strain evidence="1">Oxic1_3</strain>
    </source>
</reference>
<reference evidence="1" key="1">
    <citation type="journal article" date="2015" name="Front. Microbiol.">
        <title>Combining genomic sequencing methods to explore viral diversity and reveal potential virus-host interactions.</title>
        <authorList>
            <person name="Chow C.E."/>
            <person name="Winget D.M."/>
            <person name="White R.A.III."/>
            <person name="Hallam S.J."/>
            <person name="Suttle C.A."/>
        </authorList>
    </citation>
    <scope>NUCLEOTIDE SEQUENCE</scope>
    <source>
        <strain evidence="1">Oxic1_3</strain>
    </source>
</reference>
<protein>
    <submittedName>
        <fullName evidence="1">Uncharacterized protein</fullName>
    </submittedName>
</protein>
<organism evidence="1">
    <name type="scientific">uncultured marine virus</name>
    <dbReference type="NCBI Taxonomy" id="186617"/>
    <lineage>
        <taxon>Viruses</taxon>
        <taxon>environmental samples</taxon>
    </lineage>
</organism>
<accession>A0A0F7L8K8</accession>
<dbReference type="EMBL" id="KR029598">
    <property type="protein sequence ID" value="AKH47762.1"/>
    <property type="molecule type" value="Genomic_DNA"/>
</dbReference>
<sequence>MPPDSSSRCRRCRYLISPLPLHCQRCCKSLNCYYYPFQFAILLSQRLASKVQQNLLPCLH</sequence>
<evidence type="ECO:0000313" key="1">
    <source>
        <dbReference type="EMBL" id="AKH47762.1"/>
    </source>
</evidence>
<name>A0A0F7L8K8_9VIRU</name>